<organism evidence="2 3">
    <name type="scientific">Streptococcus phage Cp-7</name>
    <name type="common">Bacteriophage Cp-7</name>
    <dbReference type="NCBI Taxonomy" id="10748"/>
    <lineage>
        <taxon>Viruses</taxon>
        <taxon>Duplodnaviria</taxon>
        <taxon>Heunggongvirae</taxon>
        <taxon>Uroviricota</taxon>
        <taxon>Caudoviricetes</taxon>
        <taxon>Madridviridae</taxon>
        <taxon>Cepunavirus</taxon>
        <taxon>Cepunavirus Cp7</taxon>
    </lineage>
</organism>
<dbReference type="OrthoDB" id="30108at10239"/>
<sequence length="230" mass="26799">MALTPKQRKVKRDYLTRKKRTLQQQGASNAEIKAFMGGRWNFAGMSDKALERAYDEIKSKGRTQVFGNHVYTSDYVKKAKAWYGDKFSVEKLTQGFRSSQRSELNRFHSVKEVKEYRSERDREAKERYIQALEEMHYNTREAGNKAQEKAFKSMISRIRRMSASNFGAFLTGGASDKVSFDNVMVFVDTDGKETAFEFQDSLAREILDNVDKFSKQFVSDMRRRKKRGKK</sequence>
<organismHost>
    <name type="scientific">Streptococcus pneumoniae</name>
    <dbReference type="NCBI Taxonomy" id="1313"/>
</organismHost>
<evidence type="ECO:0000256" key="1">
    <source>
        <dbReference type="SAM" id="MobiDB-lite"/>
    </source>
</evidence>
<keyword evidence="3" id="KW-1185">Reference proteome</keyword>
<dbReference type="RefSeq" id="YP_009623586.1">
    <property type="nucleotide sequence ID" value="NC_042114.1"/>
</dbReference>
<name>A0A068YP60_BPCP7</name>
<dbReference type="Proteomes" id="UP000027387">
    <property type="component" value="Segment"/>
</dbReference>
<reference evidence="2 3" key="1">
    <citation type="submission" date="2014-05" db="EMBL/GenBank/DDBJ databases">
        <authorList>
            <person name="Garcia E."/>
        </authorList>
    </citation>
    <scope>NUCLEOTIDE SEQUENCE [LARGE SCALE GENOMIC DNA]</scope>
</reference>
<dbReference type="KEGG" id="vg:40100392"/>
<feature type="region of interest" description="Disordered" evidence="1">
    <location>
        <begin position="1"/>
        <end position="26"/>
    </location>
</feature>
<proteinExistence type="predicted"/>
<accession>A0A068YP60</accession>
<evidence type="ECO:0000313" key="3">
    <source>
        <dbReference type="Proteomes" id="UP000027387"/>
    </source>
</evidence>
<dbReference type="EMBL" id="LK392619">
    <property type="protein sequence ID" value="CDS43805.1"/>
    <property type="molecule type" value="Genomic_DNA"/>
</dbReference>
<dbReference type="GeneID" id="40100392"/>
<feature type="compositionally biased region" description="Basic residues" evidence="1">
    <location>
        <begin position="1"/>
        <end position="21"/>
    </location>
</feature>
<evidence type="ECO:0000313" key="2">
    <source>
        <dbReference type="EMBL" id="CDS43805.1"/>
    </source>
</evidence>
<protein>
    <submittedName>
        <fullName evidence="2">Terminal protein</fullName>
    </submittedName>
</protein>
<reference evidence="2 3" key="2">
    <citation type="submission" date="2014-06" db="EMBL/GenBank/DDBJ databases">
        <title>Estudios estructurales y funcionales de la lisozima Cpl-7, del bacteriofago Cp-7 de neumococo.</title>
        <authorList>
            <person name="Diez-Martinez R."/>
        </authorList>
    </citation>
    <scope>NUCLEOTIDE SEQUENCE [LARGE SCALE GENOMIC DNA]</scope>
</reference>